<gene>
    <name evidence="7" type="ORF">RHSIM_Rhsim07G0233800</name>
</gene>
<comment type="subcellular location">
    <subcellularLocation>
        <location evidence="1">Membrane</location>
        <topology evidence="1">Single-pass membrane protein</topology>
    </subcellularLocation>
</comment>
<protein>
    <submittedName>
        <fullName evidence="7">Uncharacterized protein</fullName>
    </submittedName>
</protein>
<evidence type="ECO:0000256" key="2">
    <source>
        <dbReference type="ARBA" id="ARBA00010617"/>
    </source>
</evidence>
<keyword evidence="8" id="KW-1185">Reference proteome</keyword>
<accession>A0A834GPK4</accession>
<dbReference type="InterPro" id="IPR044225">
    <property type="entry name" value="KO_chloroplastic"/>
</dbReference>
<keyword evidence="5" id="KW-0472">Membrane</keyword>
<evidence type="ECO:0000313" key="7">
    <source>
        <dbReference type="EMBL" id="KAF7139387.1"/>
    </source>
</evidence>
<proteinExistence type="inferred from homology"/>
<evidence type="ECO:0000256" key="3">
    <source>
        <dbReference type="ARBA" id="ARBA00022692"/>
    </source>
</evidence>
<evidence type="ECO:0000256" key="1">
    <source>
        <dbReference type="ARBA" id="ARBA00004167"/>
    </source>
</evidence>
<evidence type="ECO:0000256" key="4">
    <source>
        <dbReference type="ARBA" id="ARBA00022989"/>
    </source>
</evidence>
<name>A0A834GPK4_RHOSS</name>
<comment type="similarity">
    <text evidence="2">Belongs to the cytochrome P450 family.</text>
</comment>
<evidence type="ECO:0000256" key="6">
    <source>
        <dbReference type="SAM" id="MobiDB-lite"/>
    </source>
</evidence>
<dbReference type="GO" id="GO:0005783">
    <property type="term" value="C:endoplasmic reticulum"/>
    <property type="evidence" value="ECO:0007669"/>
    <property type="project" value="TreeGrafter"/>
</dbReference>
<organism evidence="7 8">
    <name type="scientific">Rhododendron simsii</name>
    <name type="common">Sims's rhododendron</name>
    <dbReference type="NCBI Taxonomy" id="118357"/>
    <lineage>
        <taxon>Eukaryota</taxon>
        <taxon>Viridiplantae</taxon>
        <taxon>Streptophyta</taxon>
        <taxon>Embryophyta</taxon>
        <taxon>Tracheophyta</taxon>
        <taxon>Spermatophyta</taxon>
        <taxon>Magnoliopsida</taxon>
        <taxon>eudicotyledons</taxon>
        <taxon>Gunneridae</taxon>
        <taxon>Pentapetalae</taxon>
        <taxon>asterids</taxon>
        <taxon>Ericales</taxon>
        <taxon>Ericaceae</taxon>
        <taxon>Ericoideae</taxon>
        <taxon>Rhodoreae</taxon>
        <taxon>Rhododendron</taxon>
    </lineage>
</organism>
<evidence type="ECO:0000313" key="8">
    <source>
        <dbReference type="Proteomes" id="UP000626092"/>
    </source>
</evidence>
<evidence type="ECO:0000256" key="5">
    <source>
        <dbReference type="ARBA" id="ARBA00023136"/>
    </source>
</evidence>
<sequence length="105" mass="12674">MWRDFFPFLKWIPQRNFERKIEKMEFGRLAVMKALIKEQSERAASGVISTFTGVPWTRTSGPEKPEEWNPDRFHDDEKKYAPSDLYKTMAWRWERERGFVRVLSS</sequence>
<dbReference type="GO" id="GO:0005506">
    <property type="term" value="F:iron ion binding"/>
    <property type="evidence" value="ECO:0007669"/>
    <property type="project" value="InterPro"/>
</dbReference>
<dbReference type="GO" id="GO:0020037">
    <property type="term" value="F:heme binding"/>
    <property type="evidence" value="ECO:0007669"/>
    <property type="project" value="InterPro"/>
</dbReference>
<dbReference type="OrthoDB" id="2789670at2759"/>
<dbReference type="EMBL" id="WJXA01000007">
    <property type="protein sequence ID" value="KAF7139387.1"/>
    <property type="molecule type" value="Genomic_DNA"/>
</dbReference>
<dbReference type="GO" id="GO:0009686">
    <property type="term" value="P:gibberellin biosynthetic process"/>
    <property type="evidence" value="ECO:0007669"/>
    <property type="project" value="InterPro"/>
</dbReference>
<feature type="region of interest" description="Disordered" evidence="6">
    <location>
        <begin position="56"/>
        <end position="75"/>
    </location>
</feature>
<dbReference type="PANTHER" id="PTHR47283">
    <property type="entry name" value="ENT-KAURENE OXIDASE, CHLOROPLASTIC"/>
    <property type="match status" value="1"/>
</dbReference>
<reference evidence="7" key="1">
    <citation type="submission" date="2019-11" db="EMBL/GenBank/DDBJ databases">
        <authorList>
            <person name="Liu Y."/>
            <person name="Hou J."/>
            <person name="Li T.-Q."/>
            <person name="Guan C.-H."/>
            <person name="Wu X."/>
            <person name="Wu H.-Z."/>
            <person name="Ling F."/>
            <person name="Zhang R."/>
            <person name="Shi X.-G."/>
            <person name="Ren J.-P."/>
            <person name="Chen E.-F."/>
            <person name="Sun J.-M."/>
        </authorList>
    </citation>
    <scope>NUCLEOTIDE SEQUENCE</scope>
    <source>
        <strain evidence="7">Adult_tree_wgs_1</strain>
        <tissue evidence="7">Leaves</tissue>
    </source>
</reference>
<dbReference type="GO" id="GO:0010241">
    <property type="term" value="P:ent-kaurene oxidation to kaurenoic acid"/>
    <property type="evidence" value="ECO:0007669"/>
    <property type="project" value="InterPro"/>
</dbReference>
<dbReference type="Proteomes" id="UP000626092">
    <property type="component" value="Unassembled WGS sequence"/>
</dbReference>
<comment type="caution">
    <text evidence="7">The sequence shown here is derived from an EMBL/GenBank/DDBJ whole genome shotgun (WGS) entry which is preliminary data.</text>
</comment>
<dbReference type="GO" id="GO:0052615">
    <property type="term" value="F:ent-kaurene oxidase activity"/>
    <property type="evidence" value="ECO:0007669"/>
    <property type="project" value="InterPro"/>
</dbReference>
<feature type="compositionally biased region" description="Basic and acidic residues" evidence="6">
    <location>
        <begin position="61"/>
        <end position="75"/>
    </location>
</feature>
<keyword evidence="4" id="KW-1133">Transmembrane helix</keyword>
<dbReference type="GO" id="GO:0016709">
    <property type="term" value="F:oxidoreductase activity, acting on paired donors, with incorporation or reduction of molecular oxygen, NAD(P)H as one donor, and incorporation of one atom of oxygen"/>
    <property type="evidence" value="ECO:0007669"/>
    <property type="project" value="TreeGrafter"/>
</dbReference>
<dbReference type="AlphaFoldDB" id="A0A834GPK4"/>
<dbReference type="GO" id="GO:0009707">
    <property type="term" value="C:chloroplast outer membrane"/>
    <property type="evidence" value="ECO:0007669"/>
    <property type="project" value="TreeGrafter"/>
</dbReference>
<keyword evidence="3" id="KW-0812">Transmembrane</keyword>
<dbReference type="PANTHER" id="PTHR47283:SF1">
    <property type="entry name" value="ENT-KAURENE OXIDASE, CHLOROPLASTIC"/>
    <property type="match status" value="1"/>
</dbReference>